<sequence>MDLLRHGGKGNLHALNQHKIPRELYLTPISNAPLEDTHQGCSIATPKAENSFAHASNKRLSQDESDSSHGDRNFKRVRACPSRLEDTNSPVVEISDNVGSPSRTLTTLIKENVLHASSLEEVQVILKDVDLSPLMKLLKSIFELTASYEKARSTLHDKDVEVARKKLFIAAGKRLSNAMFEEHEKIKSFIYSPISR</sequence>
<evidence type="ECO:0000256" key="1">
    <source>
        <dbReference type="SAM" id="MobiDB-lite"/>
    </source>
</evidence>
<name>A0AAE1VFQ1_9SOLA</name>
<organism evidence="2 3">
    <name type="scientific">Anisodus tanguticus</name>
    <dbReference type="NCBI Taxonomy" id="243964"/>
    <lineage>
        <taxon>Eukaryota</taxon>
        <taxon>Viridiplantae</taxon>
        <taxon>Streptophyta</taxon>
        <taxon>Embryophyta</taxon>
        <taxon>Tracheophyta</taxon>
        <taxon>Spermatophyta</taxon>
        <taxon>Magnoliopsida</taxon>
        <taxon>eudicotyledons</taxon>
        <taxon>Gunneridae</taxon>
        <taxon>Pentapetalae</taxon>
        <taxon>asterids</taxon>
        <taxon>lamiids</taxon>
        <taxon>Solanales</taxon>
        <taxon>Solanaceae</taxon>
        <taxon>Solanoideae</taxon>
        <taxon>Hyoscyameae</taxon>
        <taxon>Anisodus</taxon>
    </lineage>
</organism>
<gene>
    <name evidence="2" type="ORF">RND71_020979</name>
</gene>
<dbReference type="AlphaFoldDB" id="A0AAE1VFQ1"/>
<proteinExistence type="predicted"/>
<evidence type="ECO:0000313" key="3">
    <source>
        <dbReference type="Proteomes" id="UP001291623"/>
    </source>
</evidence>
<protein>
    <submittedName>
        <fullName evidence="2">Uncharacterized protein</fullName>
    </submittedName>
</protein>
<dbReference type="EMBL" id="JAVYJV010000011">
    <property type="protein sequence ID" value="KAK4358750.1"/>
    <property type="molecule type" value="Genomic_DNA"/>
</dbReference>
<keyword evidence="3" id="KW-1185">Reference proteome</keyword>
<dbReference type="Proteomes" id="UP001291623">
    <property type="component" value="Unassembled WGS sequence"/>
</dbReference>
<accession>A0AAE1VFQ1</accession>
<comment type="caution">
    <text evidence="2">The sequence shown here is derived from an EMBL/GenBank/DDBJ whole genome shotgun (WGS) entry which is preliminary data.</text>
</comment>
<evidence type="ECO:0000313" key="2">
    <source>
        <dbReference type="EMBL" id="KAK4358750.1"/>
    </source>
</evidence>
<reference evidence="2" key="1">
    <citation type="submission" date="2023-12" db="EMBL/GenBank/DDBJ databases">
        <title>Genome assembly of Anisodus tanguticus.</title>
        <authorList>
            <person name="Wang Y.-J."/>
        </authorList>
    </citation>
    <scope>NUCLEOTIDE SEQUENCE</scope>
    <source>
        <strain evidence="2">KB-2021</strain>
        <tissue evidence="2">Leaf</tissue>
    </source>
</reference>
<feature type="compositionally biased region" description="Basic and acidic residues" evidence="1">
    <location>
        <begin position="60"/>
        <end position="74"/>
    </location>
</feature>
<feature type="region of interest" description="Disordered" evidence="1">
    <location>
        <begin position="52"/>
        <end position="74"/>
    </location>
</feature>